<keyword evidence="2" id="KW-0675">Receptor</keyword>
<organism evidence="2 3">
    <name type="scientific">Galemys pyrenaicus</name>
    <name type="common">Iberian desman</name>
    <name type="synonym">Pyrenean desman</name>
    <dbReference type="NCBI Taxonomy" id="202257"/>
    <lineage>
        <taxon>Eukaryota</taxon>
        <taxon>Metazoa</taxon>
        <taxon>Chordata</taxon>
        <taxon>Craniata</taxon>
        <taxon>Vertebrata</taxon>
        <taxon>Euteleostomi</taxon>
        <taxon>Mammalia</taxon>
        <taxon>Eutheria</taxon>
        <taxon>Laurasiatheria</taxon>
        <taxon>Eulipotyphla</taxon>
        <taxon>Talpidae</taxon>
        <taxon>Galemys</taxon>
    </lineage>
</organism>
<gene>
    <name evidence="2" type="ORF">J0S82_002520</name>
</gene>
<evidence type="ECO:0000256" key="1">
    <source>
        <dbReference type="SAM" id="Phobius"/>
    </source>
</evidence>
<sequence>MEQWDSFPNQQEDIDNCSDSVKFDAHTMTALLPLSPKNGPHLQEKLKSFKAALIALYVLVFAVLIPVIGIMAAQLLPWEMKNCSVVSKNLNGISQNLTGIGNNYEDEMRFQEIVAQQVNNMEKKIQYISESESDLIKSEYFQNFSMMNDQRFNNLLFQLSALVSTVQEHGSTIDEMSKSLISLNTTLFDLQLNIETLNNKIQDTTFKQGEEIKKLEEHVYNASAEILSVKEKQVYLEQEIKREVKLLNNITNDLRLKDWEHSQTFKNISLIQGKMSSLTPENDILKYTVLLDPQVKKETEVPWGQLVDKAFQVQLVLQVSKVIEEYLVFVDFQDYKDQWGVQGD</sequence>
<keyword evidence="1" id="KW-1133">Transmembrane helix</keyword>
<dbReference type="EMBL" id="JAGFMF010011729">
    <property type="protein sequence ID" value="KAG8514684.1"/>
    <property type="molecule type" value="Genomic_DNA"/>
</dbReference>
<evidence type="ECO:0000313" key="3">
    <source>
        <dbReference type="Proteomes" id="UP000700334"/>
    </source>
</evidence>
<accession>A0A8J6AN43</accession>
<dbReference type="GO" id="GO:0006898">
    <property type="term" value="P:receptor-mediated endocytosis"/>
    <property type="evidence" value="ECO:0007669"/>
    <property type="project" value="InterPro"/>
</dbReference>
<name>A0A8J6AN43_GALPY</name>
<dbReference type="GO" id="GO:0016020">
    <property type="term" value="C:membrane"/>
    <property type="evidence" value="ECO:0007669"/>
    <property type="project" value="InterPro"/>
</dbReference>
<reference evidence="2" key="1">
    <citation type="journal article" date="2021" name="Evol. Appl.">
        <title>The genome of the Pyrenean desman and the effects of bottlenecks and inbreeding on the genomic landscape of an endangered species.</title>
        <authorList>
            <person name="Escoda L."/>
            <person name="Castresana J."/>
        </authorList>
    </citation>
    <scope>NUCLEOTIDE SEQUENCE</scope>
    <source>
        <strain evidence="2">IBE-C5619</strain>
    </source>
</reference>
<dbReference type="AlphaFoldDB" id="A0A8J6AN43"/>
<feature type="transmembrane region" description="Helical" evidence="1">
    <location>
        <begin position="51"/>
        <end position="76"/>
    </location>
</feature>
<dbReference type="GO" id="GO:0005044">
    <property type="term" value="F:scavenger receptor activity"/>
    <property type="evidence" value="ECO:0007669"/>
    <property type="project" value="InterPro"/>
</dbReference>
<keyword evidence="1" id="KW-0472">Membrane</keyword>
<dbReference type="Pfam" id="PF03523">
    <property type="entry name" value="Macscav_rec"/>
    <property type="match status" value="1"/>
</dbReference>
<dbReference type="PRINTS" id="PR01408">
    <property type="entry name" value="MACSCAVRCPTR"/>
</dbReference>
<keyword evidence="1" id="KW-0812">Transmembrane</keyword>
<dbReference type="InterPro" id="IPR003543">
    <property type="entry name" value="SR-AI/II"/>
</dbReference>
<protein>
    <submittedName>
        <fullName evidence="2">Macrophage scavenger receptor types I and II</fullName>
    </submittedName>
</protein>
<dbReference type="OrthoDB" id="536948at2759"/>
<comment type="caution">
    <text evidence="2">The sequence shown here is derived from an EMBL/GenBank/DDBJ whole genome shotgun (WGS) entry which is preliminary data.</text>
</comment>
<keyword evidence="3" id="KW-1185">Reference proteome</keyword>
<feature type="non-terminal residue" evidence="2">
    <location>
        <position position="1"/>
    </location>
</feature>
<dbReference type="Proteomes" id="UP000700334">
    <property type="component" value="Unassembled WGS sequence"/>
</dbReference>
<evidence type="ECO:0000313" key="2">
    <source>
        <dbReference type="EMBL" id="KAG8514684.1"/>
    </source>
</evidence>
<proteinExistence type="predicted"/>